<comment type="caution">
    <text evidence="9">The sequence shown here is derived from an EMBL/GenBank/DDBJ whole genome shotgun (WGS) entry which is preliminary data.</text>
</comment>
<keyword evidence="3" id="KW-0808">Transferase</keyword>
<organism evidence="9 10">
    <name type="scientific">Seleniivibrio woodruffii</name>
    <dbReference type="NCBI Taxonomy" id="1078050"/>
    <lineage>
        <taxon>Bacteria</taxon>
        <taxon>Pseudomonadati</taxon>
        <taxon>Deferribacterota</taxon>
        <taxon>Deferribacteres</taxon>
        <taxon>Deferribacterales</taxon>
        <taxon>Geovibrionaceae</taxon>
        <taxon>Seleniivibrio</taxon>
    </lineage>
</organism>
<comment type="catalytic activity">
    <reaction evidence="1">
        <text>ATP + protein L-histidine = ADP + protein N-phospho-L-histidine.</text>
        <dbReference type="EC" id="2.7.13.3"/>
    </reaction>
</comment>
<dbReference type="InterPro" id="IPR005467">
    <property type="entry name" value="His_kinase_dom"/>
</dbReference>
<evidence type="ECO:0000256" key="5">
    <source>
        <dbReference type="ARBA" id="ARBA00022777"/>
    </source>
</evidence>
<name>A0A4R1KEB5_9BACT</name>
<dbReference type="SUPFAM" id="SSF55874">
    <property type="entry name" value="ATPase domain of HSP90 chaperone/DNA topoisomerase II/histidine kinase"/>
    <property type="match status" value="1"/>
</dbReference>
<dbReference type="InterPro" id="IPR003594">
    <property type="entry name" value="HATPase_dom"/>
</dbReference>
<evidence type="ECO:0000259" key="8">
    <source>
        <dbReference type="PROSITE" id="PS50109"/>
    </source>
</evidence>
<dbReference type="GO" id="GO:0004673">
    <property type="term" value="F:protein histidine kinase activity"/>
    <property type="evidence" value="ECO:0007669"/>
    <property type="project" value="UniProtKB-EC"/>
</dbReference>
<evidence type="ECO:0000256" key="1">
    <source>
        <dbReference type="ARBA" id="ARBA00000085"/>
    </source>
</evidence>
<evidence type="ECO:0000256" key="4">
    <source>
        <dbReference type="ARBA" id="ARBA00022741"/>
    </source>
</evidence>
<dbReference type="GO" id="GO:0005524">
    <property type="term" value="F:ATP binding"/>
    <property type="evidence" value="ECO:0007669"/>
    <property type="project" value="UniProtKB-KW"/>
</dbReference>
<dbReference type="GO" id="GO:0000160">
    <property type="term" value="P:phosphorelay signal transduction system"/>
    <property type="evidence" value="ECO:0007669"/>
    <property type="project" value="UniProtKB-KW"/>
</dbReference>
<proteinExistence type="predicted"/>
<protein>
    <recommendedName>
        <fullName evidence="2">histidine kinase</fullName>
        <ecNumber evidence="2">2.7.13.3</ecNumber>
    </recommendedName>
</protein>
<dbReference type="Proteomes" id="UP000294614">
    <property type="component" value="Unassembled WGS sequence"/>
</dbReference>
<evidence type="ECO:0000313" key="10">
    <source>
        <dbReference type="Proteomes" id="UP000294614"/>
    </source>
</evidence>
<feature type="domain" description="Histidine kinase" evidence="8">
    <location>
        <begin position="450"/>
        <end position="624"/>
    </location>
</feature>
<dbReference type="EMBL" id="SMGG01000003">
    <property type="protein sequence ID" value="TCK62420.1"/>
    <property type="molecule type" value="Genomic_DNA"/>
</dbReference>
<reference evidence="9 10" key="1">
    <citation type="submission" date="2019-03" db="EMBL/GenBank/DDBJ databases">
        <title>Genomic Encyclopedia of Type Strains, Phase IV (KMG-IV): sequencing the most valuable type-strain genomes for metagenomic binning, comparative biology and taxonomic classification.</title>
        <authorList>
            <person name="Goeker M."/>
        </authorList>
    </citation>
    <scope>NUCLEOTIDE SEQUENCE [LARGE SCALE GENOMIC DNA]</scope>
    <source>
        <strain evidence="9 10">DSM 24984</strain>
    </source>
</reference>
<accession>A0A4R1KEB5</accession>
<dbReference type="PROSITE" id="PS50109">
    <property type="entry name" value="HIS_KIN"/>
    <property type="match status" value="1"/>
</dbReference>
<dbReference type="InterPro" id="IPR036890">
    <property type="entry name" value="HATPase_C_sf"/>
</dbReference>
<dbReference type="PANTHER" id="PTHR43065">
    <property type="entry name" value="SENSOR HISTIDINE KINASE"/>
    <property type="match status" value="1"/>
</dbReference>
<keyword evidence="10" id="KW-1185">Reference proteome</keyword>
<evidence type="ECO:0000256" key="7">
    <source>
        <dbReference type="ARBA" id="ARBA00023012"/>
    </source>
</evidence>
<keyword evidence="7" id="KW-0902">Two-component regulatory system</keyword>
<dbReference type="AlphaFoldDB" id="A0A4R1KEB5"/>
<dbReference type="OrthoDB" id="9806995at2"/>
<evidence type="ECO:0000256" key="2">
    <source>
        <dbReference type="ARBA" id="ARBA00012438"/>
    </source>
</evidence>
<keyword evidence="4" id="KW-0547">Nucleotide-binding</keyword>
<dbReference type="InterPro" id="IPR004358">
    <property type="entry name" value="Sig_transdc_His_kin-like_C"/>
</dbReference>
<dbReference type="EC" id="2.7.13.3" evidence="2"/>
<evidence type="ECO:0000313" key="9">
    <source>
        <dbReference type="EMBL" id="TCK62420.1"/>
    </source>
</evidence>
<gene>
    <name evidence="9" type="ORF">C8D98_0946</name>
</gene>
<dbReference type="SMART" id="SM00387">
    <property type="entry name" value="HATPase_c"/>
    <property type="match status" value="1"/>
</dbReference>
<keyword evidence="6" id="KW-0067">ATP-binding</keyword>
<keyword evidence="5 9" id="KW-0418">Kinase</keyword>
<sequence length="624" mass="70418">MRQPLNPDLAQNLKHTLTTCSEWLVKRVMYYLKAQGYDVYLPDSDKWLSNALYQLNEPVLETPTAYFGIPELHPHADFSCDPYAQFGMSQARLFMRRKLDVVVFMGIFKYIRQSYEDLISSRCTSEEECRLCRSFMKRYFDHVELGFMNEYRESITRTKVETIPYRIVADKGGCPCAIFSPEGTCVYANSASARFMDTEGMLDILSRESSAFFQSGRQNSVYAFALSGRVYVAEFTLLIKESDRFSGALAVLRDETEKRNAKEILEESESFRSALMDGIAGAALVLNMESLSIEDYNKKAAELLPFLTGAEDALEPVFHDDCGSKPMGLFELAEMTGSNEERLMETHGGMMPIRVFSVEVWLRNQRHRLLLMFDITREKMLERKLGHVQHLQSVGELALGLPIRMSKTSAEITGTLKSAIQALKDCPNRCGAIATNDLLPHVVDAENCLNDLTALLDALASITRSDSMEKEFINIDETVKSCVLLTRDKWEAYCEMELNLAKQQCAVRCYPDEMGQLVLNLLMNAAYAVRKKAEADGEKGKISVSTRYTADFFELRISDTGIGIKKHDFKRVFDAGFSTMAVGMGTGHGLSTVYDIVVNRYKGTIEFKSQEGVGTEFTVRLPLR</sequence>
<dbReference type="Gene3D" id="3.30.565.10">
    <property type="entry name" value="Histidine kinase-like ATPase, C-terminal domain"/>
    <property type="match status" value="1"/>
</dbReference>
<dbReference type="RefSeq" id="WP_132872463.1">
    <property type="nucleotide sequence ID" value="NZ_SMGG01000003.1"/>
</dbReference>
<dbReference type="Pfam" id="PF02518">
    <property type="entry name" value="HATPase_c"/>
    <property type="match status" value="1"/>
</dbReference>
<dbReference type="PRINTS" id="PR00344">
    <property type="entry name" value="BCTRLSENSOR"/>
</dbReference>
<dbReference type="PANTHER" id="PTHR43065:SF46">
    <property type="entry name" value="C4-DICARBOXYLATE TRANSPORT SENSOR PROTEIN DCTB"/>
    <property type="match status" value="1"/>
</dbReference>
<evidence type="ECO:0000256" key="6">
    <source>
        <dbReference type="ARBA" id="ARBA00022840"/>
    </source>
</evidence>
<evidence type="ECO:0000256" key="3">
    <source>
        <dbReference type="ARBA" id="ARBA00022679"/>
    </source>
</evidence>